<dbReference type="EMBL" id="DS268414">
    <property type="protein sequence ID" value="EFP09110.1"/>
    <property type="molecule type" value="Genomic_DNA"/>
</dbReference>
<keyword evidence="3" id="KW-1185">Reference proteome</keyword>
<dbReference type="Proteomes" id="UP000008281">
    <property type="component" value="Unassembled WGS sequence"/>
</dbReference>
<gene>
    <name evidence="2" type="ORF">CRE_25402</name>
</gene>
<proteinExistence type="predicted"/>
<name>E3LSZ6_CAERE</name>
<reference evidence="2" key="1">
    <citation type="submission" date="2007-07" db="EMBL/GenBank/DDBJ databases">
        <title>PCAP assembly of the Caenorhabditis remanei genome.</title>
        <authorList>
            <consortium name="The Caenorhabditis remanei Sequencing Consortium"/>
            <person name="Wilson R.K."/>
        </authorList>
    </citation>
    <scope>NUCLEOTIDE SEQUENCE [LARGE SCALE GENOMIC DNA]</scope>
    <source>
        <strain evidence="2">PB4641</strain>
    </source>
</reference>
<protein>
    <submittedName>
        <fullName evidence="2">Uncharacterized protein</fullName>
    </submittedName>
</protein>
<evidence type="ECO:0000313" key="2">
    <source>
        <dbReference type="EMBL" id="EFP09110.1"/>
    </source>
</evidence>
<dbReference type="STRING" id="31234.E3LSZ6"/>
<dbReference type="InterPro" id="IPR040437">
    <property type="entry name" value="F10E9.3-like"/>
</dbReference>
<evidence type="ECO:0000256" key="1">
    <source>
        <dbReference type="SAM" id="MobiDB-lite"/>
    </source>
</evidence>
<feature type="compositionally biased region" description="Basic and acidic residues" evidence="1">
    <location>
        <begin position="13"/>
        <end position="28"/>
    </location>
</feature>
<dbReference type="PANTHER" id="PTHR36953">
    <property type="entry name" value="PROTEIN CBG07386-RELATED"/>
    <property type="match status" value="1"/>
</dbReference>
<dbReference type="OrthoDB" id="5872667at2759"/>
<dbReference type="KEGG" id="crq:GCK72_009800"/>
<dbReference type="GeneID" id="9814942"/>
<dbReference type="OMA" id="PVRMQVS"/>
<dbReference type="CTD" id="9814942"/>
<evidence type="ECO:0000313" key="3">
    <source>
        <dbReference type="Proteomes" id="UP000008281"/>
    </source>
</evidence>
<feature type="region of interest" description="Disordered" evidence="1">
    <location>
        <begin position="104"/>
        <end position="138"/>
    </location>
</feature>
<feature type="region of interest" description="Disordered" evidence="1">
    <location>
        <begin position="1"/>
        <end position="83"/>
    </location>
</feature>
<dbReference type="FunCoup" id="E3LSZ6">
    <property type="interactions" value="1802"/>
</dbReference>
<dbReference type="HOGENOM" id="CLU_066503_0_0_1"/>
<dbReference type="PANTHER" id="PTHR36953:SF2">
    <property type="entry name" value="PROTEIN CBG16638"/>
    <property type="match status" value="1"/>
</dbReference>
<organism evidence="3">
    <name type="scientific">Caenorhabditis remanei</name>
    <name type="common">Caenorhabditis vulgaris</name>
    <dbReference type="NCBI Taxonomy" id="31234"/>
    <lineage>
        <taxon>Eukaryota</taxon>
        <taxon>Metazoa</taxon>
        <taxon>Ecdysozoa</taxon>
        <taxon>Nematoda</taxon>
        <taxon>Chromadorea</taxon>
        <taxon>Rhabditida</taxon>
        <taxon>Rhabditina</taxon>
        <taxon>Rhabditomorpha</taxon>
        <taxon>Rhabditoidea</taxon>
        <taxon>Rhabditidae</taxon>
        <taxon>Peloderinae</taxon>
        <taxon>Caenorhabditis</taxon>
    </lineage>
</organism>
<dbReference type="AlphaFoldDB" id="E3LSZ6"/>
<sequence length="363" mass="38712">MASKTRRAAAMVKAEKMKKEDEEKGKEEEVQDEDDDGPPPLEREASCGENDDTDGDAKEEDESEETSPSGIHDADDDIEILENKNEPKLTLNLLEALSTVFSADPETSPANKKRRISPTSENSVKTLPGSGMKMTPIPKSLLLRPSSMSSTLSTPSTRFTPLRQLPSVAGTSSAGPSGNRKYGLPPPIPQSLRNMANAVAPAVGVGSNTSLGPARLLENRKRTFDLAKRASALVAYNGGRAGEKFIKIAPSTGSSSSSGTSTSSSAAAIDLQSMLRDQSPVRMQVSVGGDYEQSNGDTLQEALEMSVIQKESIANVARSSTNHSLLLGSMVLNGLNTLQSRSSDEYNNFAGELFSLITKYNIN</sequence>
<accession>E3LSZ6</accession>
<dbReference type="InParanoid" id="E3LSZ6"/>
<dbReference type="eggNOG" id="ENOG502TGHI">
    <property type="taxonomic scope" value="Eukaryota"/>
</dbReference>
<dbReference type="RefSeq" id="XP_003112856.2">
    <property type="nucleotide sequence ID" value="XM_003112808.2"/>
</dbReference>
<feature type="compositionally biased region" description="Acidic residues" evidence="1">
    <location>
        <begin position="49"/>
        <end position="65"/>
    </location>
</feature>